<keyword evidence="10" id="KW-0998">Cell outer membrane</keyword>
<evidence type="ECO:0000256" key="6">
    <source>
        <dbReference type="ARBA" id="ARBA00022692"/>
    </source>
</evidence>
<feature type="chain" id="PRO_5042946160" evidence="11">
    <location>
        <begin position="25"/>
        <end position="1442"/>
    </location>
</feature>
<comment type="subcellular location">
    <subcellularLocation>
        <location evidence="2">Cell outer membrane</location>
    </subcellularLocation>
    <subcellularLocation>
        <location evidence="1">Cell surface</location>
    </subcellularLocation>
</comment>
<dbReference type="GO" id="GO:0009986">
    <property type="term" value="C:cell surface"/>
    <property type="evidence" value="ECO:0007669"/>
    <property type="project" value="UniProtKB-SubCell"/>
</dbReference>
<reference evidence="15" key="1">
    <citation type="submission" date="2023-10" db="EMBL/GenBank/DDBJ databases">
        <title>Draft Genome Sequence of a Shiga toxin-producing Escherichia coli strain from deer meat showing an IS-element integration in the B-subunit of the Shiga toxin Stx2b gene.</title>
        <authorList>
            <person name="Projahn M."/>
            <person name="Borowiak M."/>
        </authorList>
    </citation>
    <scope>NUCLEOTIDE SEQUENCE</scope>
    <source>
        <strain evidence="15">BfR-EC-18960</strain>
    </source>
</reference>
<dbReference type="InterPro" id="IPR037174">
    <property type="entry name" value="Trimeric_adhesin"/>
</dbReference>
<dbReference type="InterPro" id="IPR005594">
    <property type="entry name" value="YadA_C"/>
</dbReference>
<evidence type="ECO:0000313" key="16">
    <source>
        <dbReference type="Proteomes" id="UP001271591"/>
    </source>
</evidence>
<evidence type="ECO:0000259" key="12">
    <source>
        <dbReference type="Pfam" id="PF03895"/>
    </source>
</evidence>
<dbReference type="Pfam" id="PF05662">
    <property type="entry name" value="YadA_stalk"/>
    <property type="match status" value="4"/>
</dbReference>
<dbReference type="Proteomes" id="UP001271591">
    <property type="component" value="Unassembled WGS sequence"/>
</dbReference>
<dbReference type="Gene3D" id="3.90.1780.10">
    <property type="entry name" value="Trimeric adhesin"/>
    <property type="match status" value="1"/>
</dbReference>
<evidence type="ECO:0000256" key="1">
    <source>
        <dbReference type="ARBA" id="ARBA00004241"/>
    </source>
</evidence>
<dbReference type="SUPFAM" id="SSF54523">
    <property type="entry name" value="Pili subunits"/>
    <property type="match status" value="1"/>
</dbReference>
<keyword evidence="9" id="KW-0472">Membrane</keyword>
<evidence type="ECO:0000256" key="11">
    <source>
        <dbReference type="SAM" id="SignalP"/>
    </source>
</evidence>
<dbReference type="GO" id="GO:0009279">
    <property type="term" value="C:cell outer membrane"/>
    <property type="evidence" value="ECO:0007669"/>
    <property type="project" value="UniProtKB-SubCell"/>
</dbReference>
<dbReference type="InterPro" id="IPR011049">
    <property type="entry name" value="Serralysin-like_metalloprot_C"/>
</dbReference>
<evidence type="ECO:0000259" key="13">
    <source>
        <dbReference type="Pfam" id="PF05658"/>
    </source>
</evidence>
<dbReference type="Gene3D" id="2.20.70.140">
    <property type="match status" value="2"/>
</dbReference>
<dbReference type="Gene3D" id="2.150.10.10">
    <property type="entry name" value="Serralysin-like metalloprotease, C-terminal"/>
    <property type="match status" value="3"/>
</dbReference>
<feature type="domain" description="Trimeric autotransporter adhesin YadA-like head" evidence="13">
    <location>
        <begin position="75"/>
        <end position="92"/>
    </location>
</feature>
<comment type="caution">
    <text evidence="15">The sequence shown here is derived from an EMBL/GenBank/DDBJ whole genome shotgun (WGS) entry which is preliminary data.</text>
</comment>
<dbReference type="Gene3D" id="6.10.250.2040">
    <property type="match status" value="1"/>
</dbReference>
<evidence type="ECO:0000256" key="10">
    <source>
        <dbReference type="ARBA" id="ARBA00023237"/>
    </source>
</evidence>
<feature type="domain" description="Trimeric autotransporter adhesin YadA-like head" evidence="13">
    <location>
        <begin position="218"/>
        <end position="244"/>
    </location>
</feature>
<evidence type="ECO:0000256" key="3">
    <source>
        <dbReference type="ARBA" id="ARBA00005848"/>
    </source>
</evidence>
<sequence length="1442" mass="145685">MNLRKKHICIAISLVLNPFPASLAAQNTNVVEVDETDKGYQVYGDNWKSIEIGTTKEVKKKNSTDLNFDHNSPVAKGHNSIAIGTSAEAGGEIKDEKGFKTGESIAIGAKAKATKEQSIAIGGDTKATGWGAIVIGGDDLTPLHGDRFGDKEIPNNYSSSEASGDGSIVVGSRSTAAGDLSVSLGSISSANGTAANALGATAEANGDMATAVGFNALANASNALAVGSQSSAGGEDSLAIGSQSTTGKKSTVALGQGATASAAEGNVAIGADSVDKAATPVSGATIKLKNGGTIEYRGFAGDKAASVVSVGDAGKERQIVNVGAGAVSEKSTDAINGSQLYAIAKTLKDDLDAINPTWKLKDSTGKEKEVGSKNGGTTGNEVTVTGKGDIDVTVDGNGLSIDGTKLAENIKKDAIKIKTGDGKTLTKKLGEEVEFNDAGPIKTKINNNKLEITAETASFTPDGNGGNGKITVSNGDDDKLVTAKNIADAINQSGWKIKAGSENGGKVEGDNKEELINPGDTVTLKAGKNLSVKQSNGDFTFSVVDTPSFSSVKLNGKGNNGNVTLSSEGNKLTLSGGNGAGQNGVVISGVASGLEGKELSTLTNTDKEMKNAASVADLKTAIDGVSTSMQGAGFALKDSDDKEVKQSLGQAIKVSGDSNITTTAITNGDKGLKISLNNDLSVGSNKAPGSIKVNGTDGKEAVSLNGQDGTIKLTSAPAANGKSASATIAVNAGKGGLTDAVGTTKTRLTYTPDGKSPAEELATMNDGLSFEGDDGKIIHKKLNEKLTIKGGAGDNEDVTDSNIRVDANEKGDGLLVRMTRNLRDLASAVFGTENGPTTRIDNAGITITTPAAGGGQGNTVSLTGSGLNNGGNQITSVASGLNGTALADAGGDVLNNAANIGDLKNALRDSSAALVNTGFGLQADDGSKVNTSLGKHITVGGDGQNISTTVQNGSLTVRLADNIRLADDGSVSVGGTRMDKNGLTIKDGPSVTVNGIDAAGRVISGVKDGVNDQDAVNVSQLNREISQATAATTWALKTESGDEAVAVSSQTVEVRHGQNTRVSAISKDDKGNYSYEIDVTGIPVEYTDSQGNPLVNIGGRFYTQTEDAATGKLTMTPAEPARVRISSEQPLVLTNVAAGNVSPVSTDAVNGSQLASAARIAGGDNVVWKDGKAALAPDTFSELTTAGGGKTTVNGGVHKTPDNVADAVNMLNREGTKYFKAASSGQAAKAEGRDSIAVGQGAVSRGQNSIAMGNGAEVTRQAAAGSVAVGSHARAGRANTGTYALNGQAVAGRTGSDTAVVSFGQPGQERQLQSVAPGVLSANSTDAVNGSQLHATNRQVAGNTQAINTLGNKFSQLSYRVEELNRDIRGVGASAAAMSGIPQAYLPGKSLMGLGVGGYGGESAIAIGVSRISDNGKMIMKLNAGQNTRGNFSVGAGVGWQW</sequence>
<evidence type="ECO:0000256" key="9">
    <source>
        <dbReference type="ARBA" id="ARBA00023136"/>
    </source>
</evidence>
<dbReference type="InterPro" id="IPR008640">
    <property type="entry name" value="Adhesin_Head_dom"/>
</dbReference>
<keyword evidence="5" id="KW-1134">Transmembrane beta strand</keyword>
<evidence type="ECO:0000259" key="14">
    <source>
        <dbReference type="Pfam" id="PF05662"/>
    </source>
</evidence>
<feature type="domain" description="Trimeric autotransporter adhesin YadA-like stalk" evidence="14">
    <location>
        <begin position="1003"/>
        <end position="1033"/>
    </location>
</feature>
<name>A0AAP6EA47_ECOLX</name>
<feature type="domain" description="Trimeric autotransporter adhesin YadA-like stalk" evidence="14">
    <location>
        <begin position="1315"/>
        <end position="1353"/>
    </location>
</feature>
<proteinExistence type="inferred from homology"/>
<organism evidence="15 16">
    <name type="scientific">Escherichia coli</name>
    <dbReference type="NCBI Taxonomy" id="562"/>
    <lineage>
        <taxon>Bacteria</taxon>
        <taxon>Pseudomonadati</taxon>
        <taxon>Pseudomonadota</taxon>
        <taxon>Gammaproteobacteria</taxon>
        <taxon>Enterobacterales</taxon>
        <taxon>Enterobacteriaceae</taxon>
        <taxon>Escherichia</taxon>
    </lineage>
</organism>
<protein>
    <submittedName>
        <fullName evidence="15">YadA-like family protein</fullName>
    </submittedName>
</protein>
<keyword evidence="6" id="KW-0812">Transmembrane</keyword>
<dbReference type="SUPFAM" id="SSF101967">
    <property type="entry name" value="Adhesin YadA, collagen-binding domain"/>
    <property type="match status" value="4"/>
</dbReference>
<keyword evidence="8" id="KW-0653">Protein transport</keyword>
<accession>A0AAP6EA47</accession>
<gene>
    <name evidence="15" type="ORF">R8G00_18750</name>
</gene>
<evidence type="ECO:0000256" key="4">
    <source>
        <dbReference type="ARBA" id="ARBA00022448"/>
    </source>
</evidence>
<feature type="domain" description="Trimeric autotransporter adhesin YadA-like head" evidence="13">
    <location>
        <begin position="104"/>
        <end position="123"/>
    </location>
</feature>
<keyword evidence="7 11" id="KW-0732">Signal</keyword>
<dbReference type="Pfam" id="PF05658">
    <property type="entry name" value="YadA_head"/>
    <property type="match status" value="5"/>
</dbReference>
<feature type="domain" description="Trimeric autotransporter adhesin YadA-like head" evidence="13">
    <location>
        <begin position="162"/>
        <end position="186"/>
    </location>
</feature>
<evidence type="ECO:0000256" key="2">
    <source>
        <dbReference type="ARBA" id="ARBA00004442"/>
    </source>
</evidence>
<feature type="domain" description="Trimeric autotransporter adhesin YadA-like stalk" evidence="14">
    <location>
        <begin position="1133"/>
        <end position="1162"/>
    </location>
</feature>
<feature type="domain" description="Trimeric autotransporter adhesin YadA-like head" evidence="13">
    <location>
        <begin position="1230"/>
        <end position="1256"/>
    </location>
</feature>
<dbReference type="InterPro" id="IPR045584">
    <property type="entry name" value="Pilin-like"/>
</dbReference>
<dbReference type="InterPro" id="IPR008635">
    <property type="entry name" value="Coiled_stalk_dom"/>
</dbReference>
<feature type="domain" description="Trimeric autotransporter adhesin YadA-like stalk" evidence="14">
    <location>
        <begin position="318"/>
        <end position="354"/>
    </location>
</feature>
<dbReference type="EMBL" id="JAWPMK010000001">
    <property type="protein sequence ID" value="MDW9351572.1"/>
    <property type="molecule type" value="Genomic_DNA"/>
</dbReference>
<dbReference type="CDD" id="cd12820">
    <property type="entry name" value="LbR_YadA-like"/>
    <property type="match status" value="1"/>
</dbReference>
<dbReference type="Gene3D" id="3.30.1300.30">
    <property type="entry name" value="GSPII I/J protein-like"/>
    <property type="match status" value="1"/>
</dbReference>
<dbReference type="Gene3D" id="1.20.5.170">
    <property type="match status" value="2"/>
</dbReference>
<evidence type="ECO:0000256" key="8">
    <source>
        <dbReference type="ARBA" id="ARBA00022927"/>
    </source>
</evidence>
<evidence type="ECO:0000256" key="7">
    <source>
        <dbReference type="ARBA" id="ARBA00022729"/>
    </source>
</evidence>
<feature type="domain" description="Trimeric autotransporter adhesin YadA-like C-terminal membrane anchor" evidence="12">
    <location>
        <begin position="1382"/>
        <end position="1442"/>
    </location>
</feature>
<dbReference type="GO" id="GO:0015031">
    <property type="term" value="P:protein transport"/>
    <property type="evidence" value="ECO:0007669"/>
    <property type="project" value="UniProtKB-KW"/>
</dbReference>
<dbReference type="Pfam" id="PF03895">
    <property type="entry name" value="YadA_anchor"/>
    <property type="match status" value="1"/>
</dbReference>
<dbReference type="RefSeq" id="WP_318837701.1">
    <property type="nucleotide sequence ID" value="NZ_JAWPMK010000001.1"/>
</dbReference>
<comment type="similarity">
    <text evidence="3">Belongs to the autotransporter-2 (AT-2) (TC 1.B.40) family.</text>
</comment>
<evidence type="ECO:0000313" key="15">
    <source>
        <dbReference type="EMBL" id="MDW9351572.1"/>
    </source>
</evidence>
<feature type="signal peptide" evidence="11">
    <location>
        <begin position="1"/>
        <end position="24"/>
    </location>
</feature>
<keyword evidence="4" id="KW-0813">Transport</keyword>
<evidence type="ECO:0000256" key="5">
    <source>
        <dbReference type="ARBA" id="ARBA00022452"/>
    </source>
</evidence>